<evidence type="ECO:0000313" key="4">
    <source>
        <dbReference type="Proteomes" id="UP001448207"/>
    </source>
</evidence>
<dbReference type="NCBIfam" id="NF011071">
    <property type="entry name" value="PRK14501.1"/>
    <property type="match status" value="1"/>
</dbReference>
<evidence type="ECO:0000256" key="1">
    <source>
        <dbReference type="ARBA" id="ARBA00005409"/>
    </source>
</evidence>
<dbReference type="InterPro" id="IPR036412">
    <property type="entry name" value="HAD-like_sf"/>
</dbReference>
<sequence length="814" mass="91950">MQGSKPSLKGKIINVVNQVPFDCVLVTRDNDRTMADTLRQIGVMKSKHPNMTPGQQQQAIDEEDEAPISHLARRRSTVPALGETSMWSLSQRKGHSAMYAGLDSLKKNYQTLYIGGTGNVLSKHRDHIHADDLSQEQRDNLRDLLKSKHDMVPIFIKHALASGHYEGYCKQVLWPLLHYMMWQESVDEGKFWEAYVAVNQIYADTVIENYNSGDIVWVHDYHLLLVPSMVRSRIPNAPIGVFLHTPFPSSEIFRCLPRRRDILLGMLGANLVSFQTYNYARHFSSNCTRILGFEYTPSGVDANGTIVALGTYPIGIDVERTRYNCKRPGVQPKINAIREKYAGKKIIVGRDKLDPVKGVLQKLEAFEKFLTDYPEWHEKVVLIQVTSPGVIESQRLENKVAEVVSRINMKFGSLEFTPANMFQQHIDRDEYYALLSAADIALVTPVTDGMNTASFEYIVAQSERHSPLILSEFTGTARSMSAAVIVNPWDFAGVARAIADCLTMSEEDKLVKYKQLESFVNSHTAAYWAESLVKGLVEVSAKQSNQGPTPVLDVDRFQLEYNNSRKRLLFFDYDGTLTPICDSPKDAVPSQKTLDTLHSLCSDPKNIVWIVSGRNQADLDNWVGSIPNLGLSSEHGCYIKEPRSDKWISMIEDLDMSWKDDVMEIFNYYTERTPGSFIEEKNGSLTWHYRKADPKYGPFQANECQNHLEQSILGKLPVETLVGKKNLEVRPLMINKGEVIKRVILQQSSEVDFIMCVGDDKTDEDMFRVVKRPEIGVDAVRFIVTIGPAEKNTLAAWHLATPEQLIDVLDGLGH</sequence>
<dbReference type="NCBIfam" id="TIGR00685">
    <property type="entry name" value="T6PP"/>
    <property type="match status" value="1"/>
</dbReference>
<dbReference type="Pfam" id="PF02358">
    <property type="entry name" value="Trehalose_PPase"/>
    <property type="match status" value="1"/>
</dbReference>
<dbReference type="Proteomes" id="UP001448207">
    <property type="component" value="Unassembled WGS sequence"/>
</dbReference>
<dbReference type="EMBL" id="JBCLYO010000001">
    <property type="protein sequence ID" value="KAL0096892.1"/>
    <property type="molecule type" value="Genomic_DNA"/>
</dbReference>
<dbReference type="Gene3D" id="3.40.50.1000">
    <property type="entry name" value="HAD superfamily/HAD-like"/>
    <property type="match status" value="1"/>
</dbReference>
<dbReference type="PANTHER" id="PTHR10788">
    <property type="entry name" value="TREHALOSE-6-PHOSPHATE SYNTHASE"/>
    <property type="match status" value="1"/>
</dbReference>
<dbReference type="Pfam" id="PF00982">
    <property type="entry name" value="Glyco_transf_20"/>
    <property type="match status" value="1"/>
</dbReference>
<dbReference type="SUPFAM" id="SSF56784">
    <property type="entry name" value="HAD-like"/>
    <property type="match status" value="1"/>
</dbReference>
<evidence type="ECO:0000256" key="2">
    <source>
        <dbReference type="ARBA" id="ARBA00006330"/>
    </source>
</evidence>
<dbReference type="Gene3D" id="3.40.50.2000">
    <property type="entry name" value="Glycogen Phosphorylase B"/>
    <property type="match status" value="2"/>
</dbReference>
<dbReference type="NCBIfam" id="TIGR01484">
    <property type="entry name" value="HAD-SF-IIB"/>
    <property type="match status" value="1"/>
</dbReference>
<name>A0ABR3BG94_PHYBL</name>
<comment type="caution">
    <text evidence="3">The sequence shown here is derived from an EMBL/GenBank/DDBJ whole genome shotgun (WGS) entry which is preliminary data.</text>
</comment>
<evidence type="ECO:0000313" key="3">
    <source>
        <dbReference type="EMBL" id="KAL0096892.1"/>
    </source>
</evidence>
<dbReference type="InterPro" id="IPR023214">
    <property type="entry name" value="HAD_sf"/>
</dbReference>
<keyword evidence="4" id="KW-1185">Reference proteome</keyword>
<gene>
    <name evidence="3" type="ORF">J3Q64DRAFT_1629816</name>
</gene>
<comment type="similarity">
    <text evidence="2">In the C-terminal section; belongs to the trehalose phosphatase family.</text>
</comment>
<dbReference type="CDD" id="cd01627">
    <property type="entry name" value="HAD_TPP"/>
    <property type="match status" value="1"/>
</dbReference>
<dbReference type="SUPFAM" id="SSF53756">
    <property type="entry name" value="UDP-Glycosyltransferase/glycogen phosphorylase"/>
    <property type="match status" value="1"/>
</dbReference>
<dbReference type="PANTHER" id="PTHR10788:SF123">
    <property type="entry name" value="TREHALOSE-PHOSPHATASE"/>
    <property type="match status" value="1"/>
</dbReference>
<dbReference type="InterPro" id="IPR001830">
    <property type="entry name" value="Glyco_trans_20"/>
</dbReference>
<accession>A0ABR3BG94</accession>
<dbReference type="CDD" id="cd03788">
    <property type="entry name" value="GT20_TPS"/>
    <property type="match status" value="1"/>
</dbReference>
<dbReference type="InterPro" id="IPR003337">
    <property type="entry name" value="Trehalose_PPase"/>
</dbReference>
<protein>
    <submittedName>
        <fullName evidence="3">Glycosyltransferase family 20-domain-containing protein</fullName>
    </submittedName>
</protein>
<proteinExistence type="inferred from homology"/>
<comment type="similarity">
    <text evidence="1">In the N-terminal section; belongs to the glycosyltransferase 20 family.</text>
</comment>
<dbReference type="InterPro" id="IPR006379">
    <property type="entry name" value="HAD-SF_hydro_IIB"/>
</dbReference>
<reference evidence="3 4" key="1">
    <citation type="submission" date="2024-04" db="EMBL/GenBank/DDBJ databases">
        <title>Symmetric and asymmetric DNA N6-adenine methylation regulates different biological responses in Mucorales.</title>
        <authorList>
            <consortium name="Lawrence Berkeley National Laboratory"/>
            <person name="Lax C."/>
            <person name="Mondo S.J."/>
            <person name="Osorio-Concepcion M."/>
            <person name="Muszewska A."/>
            <person name="Corrochano-Luque M."/>
            <person name="Gutierrez G."/>
            <person name="Riley R."/>
            <person name="Lipzen A."/>
            <person name="Guo J."/>
            <person name="Hundley H."/>
            <person name="Amirebrahimi M."/>
            <person name="Ng V."/>
            <person name="Lorenzo-Gutierrez D."/>
            <person name="Binder U."/>
            <person name="Yang J."/>
            <person name="Song Y."/>
            <person name="Canovas D."/>
            <person name="Navarro E."/>
            <person name="Freitag M."/>
            <person name="Gabaldon T."/>
            <person name="Grigoriev I.V."/>
            <person name="Corrochano L.M."/>
            <person name="Nicolas F.E."/>
            <person name="Garre V."/>
        </authorList>
    </citation>
    <scope>NUCLEOTIDE SEQUENCE [LARGE SCALE GENOMIC DNA]</scope>
    <source>
        <strain evidence="3 4">L51</strain>
    </source>
</reference>
<organism evidence="3 4">
    <name type="scientific">Phycomyces blakesleeanus</name>
    <dbReference type="NCBI Taxonomy" id="4837"/>
    <lineage>
        <taxon>Eukaryota</taxon>
        <taxon>Fungi</taxon>
        <taxon>Fungi incertae sedis</taxon>
        <taxon>Mucoromycota</taxon>
        <taxon>Mucoromycotina</taxon>
        <taxon>Mucoromycetes</taxon>
        <taxon>Mucorales</taxon>
        <taxon>Phycomycetaceae</taxon>
        <taxon>Phycomyces</taxon>
    </lineage>
</organism>
<dbReference type="Gene3D" id="3.30.70.1020">
    <property type="entry name" value="Trehalose-6-phosphate phosphatase related protein, domain 2"/>
    <property type="match status" value="1"/>
</dbReference>